<feature type="compositionally biased region" description="Basic and acidic residues" evidence="6">
    <location>
        <begin position="19"/>
        <end position="54"/>
    </location>
</feature>
<dbReference type="Pfam" id="PF18149">
    <property type="entry name" value="Helicase_PWI"/>
    <property type="match status" value="1"/>
</dbReference>
<keyword evidence="3" id="KW-0378">Hydrolase</keyword>
<accession>A0A075B0F5</accession>
<dbReference type="SUPFAM" id="SSF81296">
    <property type="entry name" value="E set domains"/>
    <property type="match status" value="1"/>
</dbReference>
<dbReference type="STRING" id="988480.A0A075B0F5"/>
<dbReference type="SMART" id="SM00490">
    <property type="entry name" value="HELICc"/>
    <property type="match status" value="1"/>
</dbReference>
<dbReference type="InterPro" id="IPR048863">
    <property type="entry name" value="BRR2_plug"/>
</dbReference>
<dbReference type="GO" id="GO:0005524">
    <property type="term" value="F:ATP binding"/>
    <property type="evidence" value="ECO:0007669"/>
    <property type="project" value="UniProtKB-KW"/>
</dbReference>
<dbReference type="FunFam" id="1.10.10.10:FF:000024">
    <property type="entry name" value="U5 small nuclear ribonucleoprotein helicase"/>
    <property type="match status" value="1"/>
</dbReference>
<dbReference type="Proteomes" id="UP000030755">
    <property type="component" value="Unassembled WGS sequence"/>
</dbReference>
<dbReference type="InterPro" id="IPR014001">
    <property type="entry name" value="Helicase_ATP-bd"/>
</dbReference>
<dbReference type="Pfam" id="PF02889">
    <property type="entry name" value="Sec63"/>
    <property type="match status" value="2"/>
</dbReference>
<evidence type="ECO:0000313" key="9">
    <source>
        <dbReference type="EMBL" id="EPZ35860.1"/>
    </source>
</evidence>
<keyword evidence="10" id="KW-1185">Reference proteome</keyword>
<dbReference type="Pfam" id="PF00271">
    <property type="entry name" value="Helicase_C"/>
    <property type="match status" value="1"/>
</dbReference>
<dbReference type="InterPro" id="IPR035892">
    <property type="entry name" value="C2_domain_sf"/>
</dbReference>
<dbReference type="FunFam" id="1.10.3380.10:FF:000001">
    <property type="entry name" value="U5 small nuclear ribonucleoprotein helicase"/>
    <property type="match status" value="1"/>
</dbReference>
<dbReference type="PROSITE" id="PS51194">
    <property type="entry name" value="HELICASE_CTER"/>
    <property type="match status" value="1"/>
</dbReference>
<sequence length="2124" mass="245800">MEEPRKPTGEAESLAGRLSTKEFGSRAERSIPADVLERAKASKERSQRRSERASAAKRLLSKSSVVGGILSATEGLEGVKYQPKTKESMQTYELFLNYVERVLGDQPRDVMRTAVDDVIGILKDEEMKEFDKKKQVEKVLEEELSGEEFAQLVSLGQKITDYSVNEEMDGDGIDEQIGVAVVFDEEEEEDELFEIREEEEDNDDDEEEMDEQIKIGEMEEDKGQMIEEDFISVHDIDAHWIQRQISGYYNDVVESQDVANRIYAILEQSKDSRVCENELVALLDYDKFDLVKLFTKNRTMIVWCVKLNKAANEEKAEIVKQMRGDHELEEILTRMNMNREQEKAFKTVERPSTPMDLDHGANEENVEQMGQVDLESLSFNEGGHLMTNKKCRLPETAFKKTKKGYEEIHIPAVKAQAASNEELIPIADLPGWTHKVFAGAKSLNRVQSKVYQTAFYSDENMLLCAPTSAGKTNVAMLTMLHEIGKHINFETGEIDTENFKIVYIAPMKALVQEMVNNFGNRLKEYGIKVAELTGDRQLTKAQIAETQIIVTTPEKWDVITRKNNDRSYTNLVRLIIIDEIHLLHDDRGPVLESIVARTIRMMEQRQELVRIVGLSATLPNYVDVARFLRVNVEKGLFYFDQSYRPCPLQQQFIGITERNARKRFQLMNEICYEKVMDQAGKNQVLVFVHSRRETAKTAKQIKQTAIDNNTIGYFIKEDGASREILKNQAESTKNLDLKELIPYGFAIHHAGMTRADRTMVEELFAEGHIQVLVSTSTLAWGVNLPAHSVIIKGTQLYNPEKGRFVELSPQDVLQMFGRAGRPQYDSFGEGIIITSQQELQYYLSLLNTQLPIESQFVSRLIDNLNAEIALGSVRNREEAVEWLGYTYLYVRMLKDPQTYNIDSKEEDLYLRKKRQELIHSAAMVLDKTSLIKYDKKSGNFSVTELGRIASHYYISYSSMEVYNQHLKPTMGDIDIFRVFSLSKEFKYIPIRPEEKLELNKLIEKVPIPIKESVEEASSKINVLLQSYISQLKLEGFAMVADMVYVTQSASRILRAMFEMCLRKGWSEVSKRLLDICKMVDRRQWYSMSPLRQFKTLGVDVLRNLERKDFPFERYFDLNAQELGEFIRVPKLGKQLYQMIHQFPRLELQAQILPITRSMLKIELTLTPNFEYQMNIHGAFESFWIIVEDSDGQVVLFSDQFILKEAYCHDNHYISFTVPLFDPMPPNYFISVISDRWLHSESKLVVSFDNLILPEKFSACSELLDLQLKPVSEVIEEIRMVEEVNREEVKGEDRMVEEKGEQESNSAIVESLTFHYLNPIQTQVYNSLVSNENIFIGAPSGSCKSTMAMIAISRMEENKKCLMICPNEGLMMNYYNKFYKLGRVNMMSGDVGIDLKMIQESRIILSTPEQWDVLSRRWKQRKQVQQIDLFIMQDLQFIGSKQGPIYEIIVSRMRYMTMQLEREMRFIGFSLPLANAKDVGEWIGATSIYNFHPSVRPDLLEIHIQTFNQVNFTSMVYSMVKPSFKFLKESASDGEKREKSKGEGEKSVVFIPSRKHLLIVAQEFINNCVMSGTHFNNETAQDENERLKLFEDGLLNECVKYGIGFVHESMKEKEKKEIIEMYEREEIRVLLISKDCCWIAPKCNKVVLMGTQYYEGREHRYVDYPITLILFMLGRSKDKCLFMCPFVRKEFYKKFLNEPLPIESHLNLNLHDYFNSEIVSKTIENKQDAVDCLTWTFLYRRLIKNPNYYNLNGTTNQHLSDHLSDLVESTLNDLSTAKCIEIENEFDISILNLGMIASFYNVHYVTLEMFNMSLTRNTKLKGLLEIISSASEFDDLFIRHHEEVILKKIYDRLPIKITNPIFNNPHCKANILLQSHFSRIKLPFDLENDQKLVLFKVIPLLQACVDVLSSNGWLNPCLSAMELSQMVIQAIWDKDSPLKQLPFINNQIIQNLNQIGVENIFDFMDLDDEKRNEICQLSNNEMSQVAQVVNRYPNIDVHYRIDDENDLISGFPVSISVHLERQDDDLFGPVIAPFYPKRKDENWWLVVGHLESKALYSIRRVAFEKQVDITLEFNLPEPGKYAFKLYLMCDAYFGCDQEYDFEMVVKENDNVDEDEEGDGEEMQVE</sequence>
<evidence type="ECO:0000256" key="4">
    <source>
        <dbReference type="ARBA" id="ARBA00022806"/>
    </source>
</evidence>
<dbReference type="SMART" id="SM00487">
    <property type="entry name" value="DEXDc"/>
    <property type="match status" value="2"/>
</dbReference>
<dbReference type="SUPFAM" id="SSF46785">
    <property type="entry name" value="Winged helix' DNA-binding domain"/>
    <property type="match status" value="2"/>
</dbReference>
<dbReference type="Gene3D" id="3.40.50.300">
    <property type="entry name" value="P-loop containing nucleotide triphosphate hydrolases"/>
    <property type="match status" value="4"/>
</dbReference>
<dbReference type="FunFam" id="1.10.3380.10:FF:000002">
    <property type="entry name" value="Activating signal cointegrator 1 complex subunit 3"/>
    <property type="match status" value="1"/>
</dbReference>
<dbReference type="PIRSF" id="PIRSF039073">
    <property type="entry name" value="BRR2"/>
    <property type="match status" value="1"/>
</dbReference>
<dbReference type="InterPro" id="IPR036388">
    <property type="entry name" value="WH-like_DNA-bd_sf"/>
</dbReference>
<dbReference type="Gene3D" id="1.10.3380.10">
    <property type="entry name" value="Sec63 N-terminal domain-like domain"/>
    <property type="match status" value="2"/>
</dbReference>
<dbReference type="EMBL" id="KE560734">
    <property type="protein sequence ID" value="EPZ35860.1"/>
    <property type="molecule type" value="Genomic_DNA"/>
</dbReference>
<dbReference type="SUPFAM" id="SSF158702">
    <property type="entry name" value="Sec63 N-terminal domain-like"/>
    <property type="match status" value="2"/>
</dbReference>
<dbReference type="InterPro" id="IPR041094">
    <property type="entry name" value="Brr2_helicase_PWI"/>
</dbReference>
<dbReference type="Gene3D" id="1.10.150.20">
    <property type="entry name" value="5' to 3' exonuclease, C-terminal subdomain"/>
    <property type="match status" value="2"/>
</dbReference>
<dbReference type="InterPro" id="IPR011545">
    <property type="entry name" value="DEAD/DEAH_box_helicase_dom"/>
</dbReference>
<dbReference type="InterPro" id="IPR014756">
    <property type="entry name" value="Ig_E-set"/>
</dbReference>
<dbReference type="GO" id="GO:0003676">
    <property type="term" value="F:nucleic acid binding"/>
    <property type="evidence" value="ECO:0007669"/>
    <property type="project" value="InterPro"/>
</dbReference>
<dbReference type="OrthoDB" id="5575at2759"/>
<dbReference type="OMA" id="MNPKEFN"/>
<dbReference type="PANTHER" id="PTHR47961">
    <property type="entry name" value="DNA POLYMERASE THETA, PUTATIVE (AFU_ORTHOLOGUE AFUA_1G05260)-RELATED"/>
    <property type="match status" value="1"/>
</dbReference>
<dbReference type="FunFam" id="1.10.10.10:FF:000012">
    <property type="entry name" value="U5 small nuclear ribonucleoprotein helicase"/>
    <property type="match status" value="1"/>
</dbReference>
<dbReference type="FunFam" id="1.10.150.20:FF:000004">
    <property type="entry name" value="U5 small nuclear ribonucleoprotein helicase"/>
    <property type="match status" value="1"/>
</dbReference>
<dbReference type="CDD" id="cd18019">
    <property type="entry name" value="DEXHc_Brr2_1"/>
    <property type="match status" value="1"/>
</dbReference>
<dbReference type="FunFam" id="2.60.40.150:FF:000133">
    <property type="entry name" value="Pre-mRNA splicing helicase, putative"/>
    <property type="match status" value="1"/>
</dbReference>
<dbReference type="GO" id="GO:0016787">
    <property type="term" value="F:hydrolase activity"/>
    <property type="evidence" value="ECO:0007669"/>
    <property type="project" value="UniProtKB-KW"/>
</dbReference>
<feature type="domain" description="Helicase ATP-binding" evidence="7">
    <location>
        <begin position="1324"/>
        <end position="1490"/>
    </location>
</feature>
<dbReference type="GO" id="GO:0004386">
    <property type="term" value="F:helicase activity"/>
    <property type="evidence" value="ECO:0007669"/>
    <property type="project" value="UniProtKB-KW"/>
</dbReference>
<evidence type="ECO:0000259" key="7">
    <source>
        <dbReference type="PROSITE" id="PS51192"/>
    </source>
</evidence>
<protein>
    <submittedName>
        <fullName evidence="9">Helicase, superfamily 1/2, ATP-binding domain-containing protein</fullName>
    </submittedName>
</protein>
<dbReference type="Pfam" id="PF00270">
    <property type="entry name" value="DEAD"/>
    <property type="match status" value="2"/>
</dbReference>
<gene>
    <name evidence="9" type="ORF">O9G_004145</name>
</gene>
<dbReference type="SUPFAM" id="SSF52540">
    <property type="entry name" value="P-loop containing nucleoside triphosphate hydrolases"/>
    <property type="match status" value="4"/>
</dbReference>
<dbReference type="SMART" id="SM00973">
    <property type="entry name" value="Sec63"/>
    <property type="match status" value="2"/>
</dbReference>
<evidence type="ECO:0000256" key="2">
    <source>
        <dbReference type="ARBA" id="ARBA00022741"/>
    </source>
</evidence>
<dbReference type="CDD" id="cd18795">
    <property type="entry name" value="SF2_C_Ski2"/>
    <property type="match status" value="1"/>
</dbReference>
<dbReference type="InterPro" id="IPR057842">
    <property type="entry name" value="WH_MER3"/>
</dbReference>
<feature type="domain" description="Helicase C-terminal" evidence="8">
    <location>
        <begin position="647"/>
        <end position="881"/>
    </location>
</feature>
<organism evidence="9 10">
    <name type="scientific">Rozella allomycis (strain CSF55)</name>
    <dbReference type="NCBI Taxonomy" id="988480"/>
    <lineage>
        <taxon>Eukaryota</taxon>
        <taxon>Fungi</taxon>
        <taxon>Fungi incertae sedis</taxon>
        <taxon>Cryptomycota</taxon>
        <taxon>Cryptomycota incertae sedis</taxon>
        <taxon>Rozella</taxon>
    </lineage>
</organism>
<dbReference type="InterPro" id="IPR001650">
    <property type="entry name" value="Helicase_C-like"/>
</dbReference>
<dbReference type="FunFam" id="2.60.40.150:FF:000004">
    <property type="entry name" value="RNA helicase, activating signal cointegrator 1"/>
    <property type="match status" value="1"/>
</dbReference>
<proteinExistence type="predicted"/>
<dbReference type="InterPro" id="IPR004179">
    <property type="entry name" value="Sec63-dom"/>
</dbReference>
<dbReference type="FunFam" id="3.40.50.300:FF:000102">
    <property type="entry name" value="RNA helicase, activating signal cointegrator 1"/>
    <property type="match status" value="1"/>
</dbReference>
<dbReference type="InterPro" id="IPR036390">
    <property type="entry name" value="WH_DNA-bd_sf"/>
</dbReference>
<dbReference type="Gene3D" id="2.60.40.150">
    <property type="entry name" value="C2 domain"/>
    <property type="match status" value="2"/>
</dbReference>
<name>A0A075B0F5_ROZAC</name>
<keyword evidence="5 9" id="KW-0067">ATP-binding</keyword>
<evidence type="ECO:0000259" key="8">
    <source>
        <dbReference type="PROSITE" id="PS51194"/>
    </source>
</evidence>
<dbReference type="InterPro" id="IPR050474">
    <property type="entry name" value="Hel308_SKI2-like"/>
</dbReference>
<feature type="region of interest" description="Disordered" evidence="6">
    <location>
        <begin position="1"/>
        <end position="57"/>
    </location>
</feature>
<dbReference type="PROSITE" id="PS51192">
    <property type="entry name" value="HELICASE_ATP_BIND_1"/>
    <property type="match status" value="2"/>
</dbReference>
<dbReference type="Pfam" id="PF21188">
    <property type="entry name" value="BRR2_plug"/>
    <property type="match status" value="1"/>
</dbReference>
<feature type="domain" description="Helicase ATP-binding" evidence="7">
    <location>
        <begin position="452"/>
        <end position="636"/>
    </location>
</feature>
<evidence type="ECO:0000313" key="10">
    <source>
        <dbReference type="Proteomes" id="UP000030755"/>
    </source>
</evidence>
<dbReference type="FunFam" id="3.40.50.300:FF:000062">
    <property type="entry name" value="U5 small nuclear ribonucleoprotein helicase"/>
    <property type="match status" value="1"/>
</dbReference>
<evidence type="ECO:0000256" key="5">
    <source>
        <dbReference type="ARBA" id="ARBA00022840"/>
    </source>
</evidence>
<dbReference type="HOGENOM" id="CLU_000335_1_0_1"/>
<reference evidence="9 10" key="1">
    <citation type="journal article" date="2013" name="Curr. Biol.">
        <title>Shared signatures of parasitism and phylogenomics unite Cryptomycota and microsporidia.</title>
        <authorList>
            <person name="James T.Y."/>
            <person name="Pelin A."/>
            <person name="Bonen L."/>
            <person name="Ahrendt S."/>
            <person name="Sain D."/>
            <person name="Corradi N."/>
            <person name="Stajich J.E."/>
        </authorList>
    </citation>
    <scope>NUCLEOTIDE SEQUENCE [LARGE SCALE GENOMIC DNA]</scope>
    <source>
        <strain evidence="9 10">CSF55</strain>
    </source>
</reference>
<keyword evidence="2" id="KW-0547">Nucleotide-binding</keyword>
<dbReference type="Pfam" id="PF23445">
    <property type="entry name" value="WHD_SNRNP200"/>
    <property type="match status" value="2"/>
</dbReference>
<dbReference type="InterPro" id="IPR027417">
    <property type="entry name" value="P-loop_NTPase"/>
</dbReference>
<dbReference type="Gene3D" id="1.10.10.10">
    <property type="entry name" value="Winged helix-like DNA-binding domain superfamily/Winged helix DNA-binding domain"/>
    <property type="match status" value="2"/>
</dbReference>
<dbReference type="GO" id="GO:0000393">
    <property type="term" value="P:spliceosomal conformational changes to generate catalytic conformation"/>
    <property type="evidence" value="ECO:0007669"/>
    <property type="project" value="UniProtKB-ARBA"/>
</dbReference>
<evidence type="ECO:0000256" key="3">
    <source>
        <dbReference type="ARBA" id="ARBA00022801"/>
    </source>
</evidence>
<dbReference type="PANTHER" id="PTHR47961:SF4">
    <property type="entry name" value="ACTIVATING SIGNAL COINTEGRATOR 1 COMPLEX SUBUNIT 3"/>
    <property type="match status" value="1"/>
</dbReference>
<keyword evidence="4 9" id="KW-0347">Helicase</keyword>
<dbReference type="GO" id="GO:0005682">
    <property type="term" value="C:U5 snRNP"/>
    <property type="evidence" value="ECO:0007669"/>
    <property type="project" value="UniProtKB-ARBA"/>
</dbReference>
<keyword evidence="1" id="KW-0677">Repeat</keyword>
<evidence type="ECO:0000256" key="6">
    <source>
        <dbReference type="SAM" id="MobiDB-lite"/>
    </source>
</evidence>
<evidence type="ECO:0000256" key="1">
    <source>
        <dbReference type="ARBA" id="ARBA00022737"/>
    </source>
</evidence>